<feature type="domain" description="Fibronectin type-III" evidence="3">
    <location>
        <begin position="507"/>
        <end position="591"/>
    </location>
</feature>
<feature type="region of interest" description="Disordered" evidence="2">
    <location>
        <begin position="601"/>
        <end position="642"/>
    </location>
</feature>
<feature type="domain" description="Fibronectin type-III" evidence="3">
    <location>
        <begin position="416"/>
        <end position="503"/>
    </location>
</feature>
<name>A0ABD0WMG6_UMBPY</name>
<proteinExistence type="predicted"/>
<evidence type="ECO:0000256" key="2">
    <source>
        <dbReference type="SAM" id="MobiDB-lite"/>
    </source>
</evidence>
<comment type="caution">
    <text evidence="4">The sequence shown here is derived from an EMBL/GenBank/DDBJ whole genome shotgun (WGS) entry which is preliminary data.</text>
</comment>
<sequence>MSKQFSATTENWKSKNKSTLRLMARPGRCHSESAPSRVLCPEPTHVRDALEVLSRSAQESKQQLLEEIVQCPKRESYVTVLEHSLTSTDSWLCSTAAYLLGVLVEEEEILQYLQASTPGGLVRALGQLLDRDDPDVVLNAAGALASLVKSSAGRCWLLKDQAVFGHVLAHMLTQLEQGQENMVNCTALILARLSQCDVFCQGLLHHPSAPSAVACLEQCLVRCRTDTAMNAAFALGHLCVHERCRSLIVAAGLDYQLTEDQDSVWFAAMAVNVFVSRPAGVFQVRQHRLLELHLKSLSSSPSIGQELRQEVDACLRKLKRLAKPLPPTARHFPPGVCTVSWEKNCPESGLEVTYSLLDNDTALYCGTQCHVAFPVAVLKPRKQLFFRLVHCTSDGDTSPCSEPVPLVIESEGAGTRPGPLQQLDVIGRTACLVRLSWVAPAGELKPKVYQLYRGETLVKTTTELGAVVGGLSPGTMYHLAVCAVGPGDEAGPCSVIDIRTAEGHDHAPSGLTMAVLGRHELQIMWGTPTVPLGRLFNYELRLNGHVVYLGTERSHTARRLAVNTAYTCTVAAITSRGRCQSQPVTKRTARDEYPHTQRCLYSSSRQAPHTAPTTPSVMKASEVRHQATSVRKKAQNWKEEQK</sequence>
<dbReference type="PROSITE" id="PS50853">
    <property type="entry name" value="FN3"/>
    <property type="match status" value="2"/>
</dbReference>
<dbReference type="InterPro" id="IPR050713">
    <property type="entry name" value="RTP_Phos/Ushers"/>
</dbReference>
<dbReference type="Gene3D" id="2.60.40.10">
    <property type="entry name" value="Immunoglobulins"/>
    <property type="match status" value="2"/>
</dbReference>
<dbReference type="EMBL" id="JAGEUA010000009">
    <property type="protein sequence ID" value="KAL0965457.1"/>
    <property type="molecule type" value="Genomic_DNA"/>
</dbReference>
<keyword evidence="5" id="KW-1185">Reference proteome</keyword>
<reference evidence="4 5" key="1">
    <citation type="submission" date="2024-06" db="EMBL/GenBank/DDBJ databases">
        <authorList>
            <person name="Pan Q."/>
            <person name="Wen M."/>
            <person name="Jouanno E."/>
            <person name="Zahm M."/>
            <person name="Klopp C."/>
            <person name="Cabau C."/>
            <person name="Louis A."/>
            <person name="Berthelot C."/>
            <person name="Parey E."/>
            <person name="Roest Crollius H."/>
            <person name="Montfort J."/>
            <person name="Robinson-Rechavi M."/>
            <person name="Bouchez O."/>
            <person name="Lampietro C."/>
            <person name="Lopez Roques C."/>
            <person name="Donnadieu C."/>
            <person name="Postlethwait J."/>
            <person name="Bobe J."/>
            <person name="Verreycken H."/>
            <person name="Guiguen Y."/>
        </authorList>
    </citation>
    <scope>NUCLEOTIDE SEQUENCE [LARGE SCALE GENOMIC DNA]</scope>
    <source>
        <strain evidence="4">Up_M1</strain>
        <tissue evidence="4">Testis</tissue>
    </source>
</reference>
<dbReference type="SUPFAM" id="SSF49265">
    <property type="entry name" value="Fibronectin type III"/>
    <property type="match status" value="1"/>
</dbReference>
<feature type="repeat" description="ARM" evidence="1">
    <location>
        <begin position="120"/>
        <end position="154"/>
    </location>
</feature>
<evidence type="ECO:0000313" key="4">
    <source>
        <dbReference type="EMBL" id="KAL0965457.1"/>
    </source>
</evidence>
<evidence type="ECO:0000259" key="3">
    <source>
        <dbReference type="PROSITE" id="PS50853"/>
    </source>
</evidence>
<dbReference type="PANTHER" id="PTHR46957:SF3">
    <property type="entry name" value="CYTOKINE RECEPTOR"/>
    <property type="match status" value="1"/>
</dbReference>
<evidence type="ECO:0000313" key="5">
    <source>
        <dbReference type="Proteomes" id="UP001557470"/>
    </source>
</evidence>
<organism evidence="4 5">
    <name type="scientific">Umbra pygmaea</name>
    <name type="common">Eastern mudminnow</name>
    <dbReference type="NCBI Taxonomy" id="75934"/>
    <lineage>
        <taxon>Eukaryota</taxon>
        <taxon>Metazoa</taxon>
        <taxon>Chordata</taxon>
        <taxon>Craniata</taxon>
        <taxon>Vertebrata</taxon>
        <taxon>Euteleostomi</taxon>
        <taxon>Actinopterygii</taxon>
        <taxon>Neopterygii</taxon>
        <taxon>Teleostei</taxon>
        <taxon>Protacanthopterygii</taxon>
        <taxon>Esociformes</taxon>
        <taxon>Umbridae</taxon>
        <taxon>Umbra</taxon>
    </lineage>
</organism>
<dbReference type="InterPro" id="IPR003961">
    <property type="entry name" value="FN3_dom"/>
</dbReference>
<gene>
    <name evidence="4" type="ORF">UPYG_G00281490</name>
</gene>
<protein>
    <recommendedName>
        <fullName evidence="3">Fibronectin type-III domain-containing protein</fullName>
    </recommendedName>
</protein>
<dbReference type="InterPro" id="IPR011989">
    <property type="entry name" value="ARM-like"/>
</dbReference>
<feature type="compositionally biased region" description="Polar residues" evidence="2">
    <location>
        <begin position="601"/>
        <end position="616"/>
    </location>
</feature>
<dbReference type="Gene3D" id="1.25.10.10">
    <property type="entry name" value="Leucine-rich Repeat Variant"/>
    <property type="match status" value="2"/>
</dbReference>
<dbReference type="Proteomes" id="UP001557470">
    <property type="component" value="Unassembled WGS sequence"/>
</dbReference>
<dbReference type="PROSITE" id="PS50176">
    <property type="entry name" value="ARM_REPEAT"/>
    <property type="match status" value="1"/>
</dbReference>
<dbReference type="InterPro" id="IPR036116">
    <property type="entry name" value="FN3_sf"/>
</dbReference>
<dbReference type="InterPro" id="IPR013783">
    <property type="entry name" value="Ig-like_fold"/>
</dbReference>
<evidence type="ECO:0000256" key="1">
    <source>
        <dbReference type="PROSITE-ProRule" id="PRU00259"/>
    </source>
</evidence>
<accession>A0ABD0WMG6</accession>
<dbReference type="InterPro" id="IPR016024">
    <property type="entry name" value="ARM-type_fold"/>
</dbReference>
<dbReference type="GO" id="GO:0016020">
    <property type="term" value="C:membrane"/>
    <property type="evidence" value="ECO:0007669"/>
    <property type="project" value="UniProtKB-SubCell"/>
</dbReference>
<dbReference type="CDD" id="cd00063">
    <property type="entry name" value="FN3"/>
    <property type="match status" value="2"/>
</dbReference>
<dbReference type="InterPro" id="IPR000225">
    <property type="entry name" value="Armadillo"/>
</dbReference>
<dbReference type="AlphaFoldDB" id="A0ABD0WMG6"/>
<dbReference type="SMART" id="SM00060">
    <property type="entry name" value="FN3"/>
    <property type="match status" value="3"/>
</dbReference>
<dbReference type="PANTHER" id="PTHR46957">
    <property type="entry name" value="CYTOKINE RECEPTOR"/>
    <property type="match status" value="1"/>
</dbReference>
<dbReference type="SUPFAM" id="SSF48371">
    <property type="entry name" value="ARM repeat"/>
    <property type="match status" value="1"/>
</dbReference>